<dbReference type="RefSeq" id="WP_093967282.1">
    <property type="nucleotide sequence ID" value="NZ_FXYE01000002.1"/>
</dbReference>
<dbReference type="AlphaFoldDB" id="A0A238KJF3"/>
<evidence type="ECO:0000256" key="3">
    <source>
        <dbReference type="SAM" id="MobiDB-lite"/>
    </source>
</evidence>
<dbReference type="Pfam" id="PF00216">
    <property type="entry name" value="Bac_DNA_binding"/>
    <property type="match status" value="1"/>
</dbReference>
<proteinExistence type="inferred from homology"/>
<accession>A0A238KJF3</accession>
<keyword evidence="5" id="KW-1185">Reference proteome</keyword>
<dbReference type="GO" id="GO:0030527">
    <property type="term" value="F:structural constituent of chromatin"/>
    <property type="evidence" value="ECO:0007669"/>
    <property type="project" value="InterPro"/>
</dbReference>
<comment type="similarity">
    <text evidence="1">Belongs to the bacterial histone-like protein family.</text>
</comment>
<dbReference type="Proteomes" id="UP000202922">
    <property type="component" value="Unassembled WGS sequence"/>
</dbReference>
<dbReference type="GO" id="GO:0003677">
    <property type="term" value="F:DNA binding"/>
    <property type="evidence" value="ECO:0007669"/>
    <property type="project" value="UniProtKB-KW"/>
</dbReference>
<gene>
    <name evidence="4" type="ORF">COL8621_02086</name>
</gene>
<sequence>MAKTTTTRSRADKAEPEVEQVEEAAVEKPEALRKKELIERVVTASGMKKKDVKPVVEATLAVLGQALSDEEPMNLQPLGKVIINRKKELANGEVLITRIRRSSKAVDAAETPLADPTE</sequence>
<dbReference type="SUPFAM" id="SSF47729">
    <property type="entry name" value="IHF-like DNA-binding proteins"/>
    <property type="match status" value="1"/>
</dbReference>
<dbReference type="InterPro" id="IPR010992">
    <property type="entry name" value="IHF-like_DNA-bd_dom_sf"/>
</dbReference>
<dbReference type="EMBL" id="FXYE01000002">
    <property type="protein sequence ID" value="SMX42814.1"/>
    <property type="molecule type" value="Genomic_DNA"/>
</dbReference>
<evidence type="ECO:0000256" key="1">
    <source>
        <dbReference type="ARBA" id="ARBA00010529"/>
    </source>
</evidence>
<dbReference type="InterPro" id="IPR000119">
    <property type="entry name" value="Hist_DNA-bd"/>
</dbReference>
<evidence type="ECO:0000256" key="2">
    <source>
        <dbReference type="ARBA" id="ARBA00023125"/>
    </source>
</evidence>
<feature type="region of interest" description="Disordered" evidence="3">
    <location>
        <begin position="1"/>
        <end position="25"/>
    </location>
</feature>
<evidence type="ECO:0000313" key="5">
    <source>
        <dbReference type="Proteomes" id="UP000202922"/>
    </source>
</evidence>
<dbReference type="Gene3D" id="4.10.520.10">
    <property type="entry name" value="IHF-like DNA-binding proteins"/>
    <property type="match status" value="1"/>
</dbReference>
<name>A0A238KJF3_9RHOB</name>
<reference evidence="5" key="1">
    <citation type="submission" date="2017-05" db="EMBL/GenBank/DDBJ databases">
        <authorList>
            <person name="Rodrigo-Torres L."/>
            <person name="Arahal R. D."/>
            <person name="Lucena T."/>
        </authorList>
    </citation>
    <scope>NUCLEOTIDE SEQUENCE [LARGE SCALE GENOMIC DNA]</scope>
    <source>
        <strain evidence="5">CECT 8621</strain>
    </source>
</reference>
<keyword evidence="2 4" id="KW-0238">DNA-binding</keyword>
<dbReference type="OrthoDB" id="7873378at2"/>
<organism evidence="4 5">
    <name type="scientific">Actibacterium lipolyticum</name>
    <dbReference type="NCBI Taxonomy" id="1524263"/>
    <lineage>
        <taxon>Bacteria</taxon>
        <taxon>Pseudomonadati</taxon>
        <taxon>Pseudomonadota</taxon>
        <taxon>Alphaproteobacteria</taxon>
        <taxon>Rhodobacterales</taxon>
        <taxon>Roseobacteraceae</taxon>
        <taxon>Actibacterium</taxon>
    </lineage>
</organism>
<protein>
    <submittedName>
        <fullName evidence="4">Bacterial DNA-binding protein</fullName>
    </submittedName>
</protein>
<evidence type="ECO:0000313" key="4">
    <source>
        <dbReference type="EMBL" id="SMX42814.1"/>
    </source>
</evidence>